<reference evidence="2" key="1">
    <citation type="submission" date="2025-08" db="UniProtKB">
        <authorList>
            <consortium name="RefSeq"/>
        </authorList>
    </citation>
    <scope>IDENTIFICATION</scope>
    <source>
        <strain evidence="2">Tuebingen</strain>
        <tissue evidence="2">Fibroblasts and whole tissue</tissue>
    </source>
</reference>
<gene>
    <name evidence="2" type="primary">LOC141377825</name>
</gene>
<proteinExistence type="predicted"/>
<dbReference type="Proteomes" id="UP000000437">
    <property type="component" value="Chromosome 2"/>
</dbReference>
<evidence type="ECO:0000313" key="2">
    <source>
        <dbReference type="RefSeq" id="XP_073779705.1"/>
    </source>
</evidence>
<dbReference type="RefSeq" id="XP_073779705.1">
    <property type="nucleotide sequence ID" value="XM_073923604.1"/>
</dbReference>
<sequence>MNSSSFYGKRTRNSKRRALFENRETTPKTTPKKTAKKTKKRMVSKKAADALLSVINPQTTPPAVAKDRQPKKHCVIKALREQLAAGVLETEAMRKELNACKAALADLNNSHKELIQTHATTVLQLKEAQTAATEAQWTQDPMRTPVNRNEDMEQSEVTSAGLTPNSSCHPDLLFSPPTQEHIDMLMVQSHGRPDQYGCLLFRAVVPDQRYAEWASTTNWDGSRGKVALPVNLKQFIRDSVIKRFPNLTSADSKRIKDRVNEFLRSPRTSVSANRRLQY</sequence>
<name>A0AC58HCI8_DANRE</name>
<evidence type="ECO:0000313" key="1">
    <source>
        <dbReference type="Proteomes" id="UP000000437"/>
    </source>
</evidence>
<accession>A0AC58HCI8</accession>
<protein>
    <submittedName>
        <fullName evidence="2">Uncharacterized protein</fullName>
    </submittedName>
</protein>
<keyword evidence="1" id="KW-1185">Reference proteome</keyword>
<organism evidence="1 2">
    <name type="scientific">Danio rerio</name>
    <name type="common">Zebrafish</name>
    <name type="synonym">Brachydanio rerio</name>
    <dbReference type="NCBI Taxonomy" id="7955"/>
    <lineage>
        <taxon>Eukaryota</taxon>
        <taxon>Metazoa</taxon>
        <taxon>Chordata</taxon>
        <taxon>Craniata</taxon>
        <taxon>Vertebrata</taxon>
        <taxon>Euteleostomi</taxon>
        <taxon>Actinopterygii</taxon>
        <taxon>Neopterygii</taxon>
        <taxon>Teleostei</taxon>
        <taxon>Ostariophysi</taxon>
        <taxon>Cypriniformes</taxon>
        <taxon>Danionidae</taxon>
        <taxon>Danioninae</taxon>
        <taxon>Danio</taxon>
    </lineage>
</organism>